<comment type="caution">
    <text evidence="2">The sequence shown here is derived from an EMBL/GenBank/DDBJ whole genome shotgun (WGS) entry which is preliminary data.</text>
</comment>
<evidence type="ECO:0000313" key="3">
    <source>
        <dbReference type="Proteomes" id="UP000622552"/>
    </source>
</evidence>
<dbReference type="AlphaFoldDB" id="A0A8J7KKT0"/>
<feature type="signal peptide" evidence="1">
    <location>
        <begin position="1"/>
        <end position="32"/>
    </location>
</feature>
<organism evidence="2 3">
    <name type="scientific">Longispora fulva</name>
    <dbReference type="NCBI Taxonomy" id="619741"/>
    <lineage>
        <taxon>Bacteria</taxon>
        <taxon>Bacillati</taxon>
        <taxon>Actinomycetota</taxon>
        <taxon>Actinomycetes</taxon>
        <taxon>Micromonosporales</taxon>
        <taxon>Micromonosporaceae</taxon>
        <taxon>Longispora</taxon>
    </lineage>
</organism>
<reference evidence="2" key="1">
    <citation type="submission" date="2020-11" db="EMBL/GenBank/DDBJ databases">
        <title>Sequencing the genomes of 1000 actinobacteria strains.</title>
        <authorList>
            <person name="Klenk H.-P."/>
        </authorList>
    </citation>
    <scope>NUCLEOTIDE SEQUENCE</scope>
    <source>
        <strain evidence="2">DSM 45356</strain>
    </source>
</reference>
<evidence type="ECO:0008006" key="4">
    <source>
        <dbReference type="Google" id="ProtNLM"/>
    </source>
</evidence>
<evidence type="ECO:0000256" key="1">
    <source>
        <dbReference type="SAM" id="SignalP"/>
    </source>
</evidence>
<keyword evidence="1" id="KW-0732">Signal</keyword>
<proteinExistence type="predicted"/>
<name>A0A8J7KKT0_9ACTN</name>
<keyword evidence="3" id="KW-1185">Reference proteome</keyword>
<dbReference type="InterPro" id="IPR006311">
    <property type="entry name" value="TAT_signal"/>
</dbReference>
<dbReference type="EMBL" id="JADOUF010000001">
    <property type="protein sequence ID" value="MBG6141615.1"/>
    <property type="molecule type" value="Genomic_DNA"/>
</dbReference>
<dbReference type="Proteomes" id="UP000622552">
    <property type="component" value="Unassembled WGS sequence"/>
</dbReference>
<evidence type="ECO:0000313" key="2">
    <source>
        <dbReference type="EMBL" id="MBG6141615.1"/>
    </source>
</evidence>
<accession>A0A8J7KKT0</accession>
<feature type="chain" id="PRO_5038723053" description="Peptidase inhibitor family I36" evidence="1">
    <location>
        <begin position="33"/>
        <end position="299"/>
    </location>
</feature>
<dbReference type="PROSITE" id="PS51318">
    <property type="entry name" value="TAT"/>
    <property type="match status" value="1"/>
</dbReference>
<sequence>MIKKLVRRLVLAGAVCLGMAATLVATPASATAQCTFVQSPGMGAGCWPGGGTPATANLVNDREISTPTGWWTYQNIDAATVSNLLAANDARPIDLRVLSSSPLRFSVTMVSNSGAYGSSWWWYYGVSMSQVSSFLSTNNARLISAVRYGTVYAVVMVPNYGANYKPWGWCDTDFTGIGTCLGSTNRLTNIESYASNRFVVIFVNNSAGLGWCWYAGISRAALNNVCGGQSVLDVSQNPDGTFNVAAVAQSPADGRVRDFATTTDLVNYAVSSPPDRALFVMPYTSGSTTRWLTSFRHNS</sequence>
<dbReference type="RefSeq" id="WP_197008007.1">
    <property type="nucleotide sequence ID" value="NZ_BONS01000013.1"/>
</dbReference>
<protein>
    <recommendedName>
        <fullName evidence="4">Peptidase inhibitor family I36</fullName>
    </recommendedName>
</protein>
<gene>
    <name evidence="2" type="ORF">IW245_007809</name>
</gene>